<dbReference type="InterPro" id="IPR000801">
    <property type="entry name" value="Esterase-like"/>
</dbReference>
<protein>
    <submittedName>
        <fullName evidence="1">Alpha/beta hydrolase</fullName>
    </submittedName>
</protein>
<name>A0ABW7UN42_9ACTN</name>
<reference evidence="1 2" key="1">
    <citation type="submission" date="2024-10" db="EMBL/GenBank/DDBJ databases">
        <title>The Natural Products Discovery Center: Release of the First 8490 Sequenced Strains for Exploring Actinobacteria Biosynthetic Diversity.</title>
        <authorList>
            <person name="Kalkreuter E."/>
            <person name="Kautsar S.A."/>
            <person name="Yang D."/>
            <person name="Bader C.D."/>
            <person name="Teijaro C.N."/>
            <person name="Fluegel L."/>
            <person name="Davis C.M."/>
            <person name="Simpson J.R."/>
            <person name="Lauterbach L."/>
            <person name="Steele A.D."/>
            <person name="Gui C."/>
            <person name="Meng S."/>
            <person name="Li G."/>
            <person name="Viehrig K."/>
            <person name="Ye F."/>
            <person name="Su P."/>
            <person name="Kiefer A.F."/>
            <person name="Nichols A."/>
            <person name="Cepeda A.J."/>
            <person name="Yan W."/>
            <person name="Fan B."/>
            <person name="Jiang Y."/>
            <person name="Adhikari A."/>
            <person name="Zheng C.-J."/>
            <person name="Schuster L."/>
            <person name="Cowan T.M."/>
            <person name="Smanski M.J."/>
            <person name="Chevrette M.G."/>
            <person name="De Carvalho L.P.S."/>
            <person name="Shen B."/>
        </authorList>
    </citation>
    <scope>NUCLEOTIDE SEQUENCE [LARGE SCALE GENOMIC DNA]</scope>
    <source>
        <strain evidence="1 2">NPDC020327</strain>
    </source>
</reference>
<accession>A0ABW7UN42</accession>
<sequence>MVPEAVPRSRVTRSRSAPRTTAVPWTLAVLTACLVAVAALLPGPASAARGEPTARYAFPGPGTRADDGARVVEVKPLGERTADLVIESPAMGTKLPVRVILPHSWTSQPRRAFPTLYLLQGASDDYTSWTRETDVHELSKGSEALIVTPEGGRAGFYTNWYNNGRRGTPRWETFHTVELPQILERGWRANQRRALIGVSEGGLGALNYAARHQGAYLYTASFSGITDLDDRYLRTAVRLTCLREGVDSERLWGHPWRQQHVWDAHNPSYRIERFRGVRVHVSAATGLPGEYEDEDDINVGGGMLEGPTFKPTRRFAQELREVGVDVTSNLYLTGTHSWPYWERELHTVWSDVLATLQAAP</sequence>
<dbReference type="Proteomes" id="UP001611548">
    <property type="component" value="Unassembled WGS sequence"/>
</dbReference>
<dbReference type="RefSeq" id="WP_398717933.1">
    <property type="nucleotide sequence ID" value="NZ_JBIRWE010000001.1"/>
</dbReference>
<dbReference type="PANTHER" id="PTHR48098:SF1">
    <property type="entry name" value="DIACYLGLYCEROL ACYLTRANSFERASE_MYCOLYLTRANSFERASE AG85A"/>
    <property type="match status" value="1"/>
</dbReference>
<proteinExistence type="predicted"/>
<dbReference type="Gene3D" id="3.40.50.1820">
    <property type="entry name" value="alpha/beta hydrolase"/>
    <property type="match status" value="1"/>
</dbReference>
<evidence type="ECO:0000313" key="2">
    <source>
        <dbReference type="Proteomes" id="UP001611548"/>
    </source>
</evidence>
<keyword evidence="1" id="KW-0378">Hydrolase</keyword>
<dbReference type="InterPro" id="IPR029058">
    <property type="entry name" value="AB_hydrolase_fold"/>
</dbReference>
<dbReference type="Pfam" id="PF00756">
    <property type="entry name" value="Esterase"/>
    <property type="match status" value="1"/>
</dbReference>
<dbReference type="InterPro" id="IPR050583">
    <property type="entry name" value="Mycobacterial_A85_antigen"/>
</dbReference>
<comment type="caution">
    <text evidence="1">The sequence shown here is derived from an EMBL/GenBank/DDBJ whole genome shotgun (WGS) entry which is preliminary data.</text>
</comment>
<keyword evidence="2" id="KW-1185">Reference proteome</keyword>
<dbReference type="PANTHER" id="PTHR48098">
    <property type="entry name" value="ENTEROCHELIN ESTERASE-RELATED"/>
    <property type="match status" value="1"/>
</dbReference>
<organism evidence="1 2">
    <name type="scientific">Streptomyces pathocidini</name>
    <dbReference type="NCBI Taxonomy" id="1650571"/>
    <lineage>
        <taxon>Bacteria</taxon>
        <taxon>Bacillati</taxon>
        <taxon>Actinomycetota</taxon>
        <taxon>Actinomycetes</taxon>
        <taxon>Kitasatosporales</taxon>
        <taxon>Streptomycetaceae</taxon>
        <taxon>Streptomyces</taxon>
    </lineage>
</organism>
<dbReference type="EMBL" id="JBIRWE010000001">
    <property type="protein sequence ID" value="MFI1962837.1"/>
    <property type="molecule type" value="Genomic_DNA"/>
</dbReference>
<gene>
    <name evidence="1" type="ORF">ACH429_01605</name>
</gene>
<dbReference type="GO" id="GO:0016787">
    <property type="term" value="F:hydrolase activity"/>
    <property type="evidence" value="ECO:0007669"/>
    <property type="project" value="UniProtKB-KW"/>
</dbReference>
<dbReference type="SUPFAM" id="SSF53474">
    <property type="entry name" value="alpha/beta-Hydrolases"/>
    <property type="match status" value="1"/>
</dbReference>
<evidence type="ECO:0000313" key="1">
    <source>
        <dbReference type="EMBL" id="MFI1962837.1"/>
    </source>
</evidence>